<sequence length="219" mass="22734">MISLTRWGAAAALLDAATYIFGFALLTTVLASSGYGSDGADPAQIVAFLVENTGLMTVWNLAIYVVNGLALALLAVALWHKFRPAAPGLAQVVLTFGALWATLVVGAGMVANVGLAEVASRYATDPEEAVRMWEIILMVENGLGGGNEIAGGVWAILVGAAVLTTGMMSRWLGWLSLVIGVSGLLTVLPGLGDTAGAIFGLGYIVWFVWVGIALLRDRG</sequence>
<feature type="transmembrane region" description="Helical" evidence="1">
    <location>
        <begin position="135"/>
        <end position="164"/>
    </location>
</feature>
<dbReference type="InterPro" id="IPR025495">
    <property type="entry name" value="DUF4386"/>
</dbReference>
<protein>
    <recommendedName>
        <fullName evidence="4">DUF4386 family protein</fullName>
    </recommendedName>
</protein>
<evidence type="ECO:0000313" key="2">
    <source>
        <dbReference type="EMBL" id="GKY86546.1"/>
    </source>
</evidence>
<dbReference type="RefSeq" id="WP_281840511.1">
    <property type="nucleotide sequence ID" value="NZ_BROH01000001.1"/>
</dbReference>
<keyword evidence="1" id="KW-0812">Transmembrane</keyword>
<reference evidence="2" key="1">
    <citation type="journal article" date="2023" name="Int. J. Syst. Evol. Microbiol.">
        <title>Sinisalibacter aestuarii sp. nov., isolated from estuarine sediment of the Arakawa River.</title>
        <authorList>
            <person name="Arafat S.T."/>
            <person name="Hirano S."/>
            <person name="Sato A."/>
            <person name="Takeuchi K."/>
            <person name="Yasuda T."/>
            <person name="Terahara T."/>
            <person name="Hamada M."/>
            <person name="Kobayashi T."/>
        </authorList>
    </citation>
    <scope>NUCLEOTIDE SEQUENCE</scope>
    <source>
        <strain evidence="2">B-399</strain>
    </source>
</reference>
<keyword evidence="1" id="KW-0472">Membrane</keyword>
<feature type="transmembrane region" description="Helical" evidence="1">
    <location>
        <begin position="12"/>
        <end position="36"/>
    </location>
</feature>
<dbReference type="EMBL" id="BROH01000001">
    <property type="protein sequence ID" value="GKY86546.1"/>
    <property type="molecule type" value="Genomic_DNA"/>
</dbReference>
<dbReference type="Proteomes" id="UP001144205">
    <property type="component" value="Unassembled WGS sequence"/>
</dbReference>
<keyword evidence="3" id="KW-1185">Reference proteome</keyword>
<evidence type="ECO:0000256" key="1">
    <source>
        <dbReference type="SAM" id="Phobius"/>
    </source>
</evidence>
<accession>A0ABQ5LQK6</accession>
<comment type="caution">
    <text evidence="2">The sequence shown here is derived from an EMBL/GenBank/DDBJ whole genome shotgun (WGS) entry which is preliminary data.</text>
</comment>
<feature type="transmembrane region" description="Helical" evidence="1">
    <location>
        <begin position="56"/>
        <end position="80"/>
    </location>
</feature>
<keyword evidence="1" id="KW-1133">Transmembrane helix</keyword>
<dbReference type="Pfam" id="PF14329">
    <property type="entry name" value="DUF4386"/>
    <property type="match status" value="1"/>
</dbReference>
<organism evidence="2 3">
    <name type="scientific">Sinisalibacter aestuarii</name>
    <dbReference type="NCBI Taxonomy" id="2949426"/>
    <lineage>
        <taxon>Bacteria</taxon>
        <taxon>Pseudomonadati</taxon>
        <taxon>Pseudomonadota</taxon>
        <taxon>Alphaproteobacteria</taxon>
        <taxon>Rhodobacterales</taxon>
        <taxon>Roseobacteraceae</taxon>
        <taxon>Sinisalibacter</taxon>
    </lineage>
</organism>
<feature type="transmembrane region" description="Helical" evidence="1">
    <location>
        <begin position="171"/>
        <end position="191"/>
    </location>
</feature>
<evidence type="ECO:0008006" key="4">
    <source>
        <dbReference type="Google" id="ProtNLM"/>
    </source>
</evidence>
<name>A0ABQ5LQK6_9RHOB</name>
<feature type="transmembrane region" description="Helical" evidence="1">
    <location>
        <begin position="197"/>
        <end position="215"/>
    </location>
</feature>
<proteinExistence type="predicted"/>
<gene>
    <name evidence="2" type="ORF">STA1M1_04150</name>
</gene>
<feature type="transmembrane region" description="Helical" evidence="1">
    <location>
        <begin position="92"/>
        <end position="115"/>
    </location>
</feature>
<evidence type="ECO:0000313" key="3">
    <source>
        <dbReference type="Proteomes" id="UP001144205"/>
    </source>
</evidence>